<organism evidence="1 2">
    <name type="scientific">Paenibacillus hemerocallicola</name>
    <dbReference type="NCBI Taxonomy" id="1172614"/>
    <lineage>
        <taxon>Bacteria</taxon>
        <taxon>Bacillati</taxon>
        <taxon>Bacillota</taxon>
        <taxon>Bacilli</taxon>
        <taxon>Bacillales</taxon>
        <taxon>Paenibacillaceae</taxon>
        <taxon>Paenibacillus</taxon>
    </lineage>
</organism>
<dbReference type="InterPro" id="IPR050490">
    <property type="entry name" value="Bact_solute-bd_prot1"/>
</dbReference>
<dbReference type="EMBL" id="VDCQ01000089">
    <property type="protein sequence ID" value="TNJ59882.1"/>
    <property type="molecule type" value="Genomic_DNA"/>
</dbReference>
<dbReference type="Pfam" id="PF01547">
    <property type="entry name" value="SBP_bac_1"/>
    <property type="match status" value="1"/>
</dbReference>
<protein>
    <submittedName>
        <fullName evidence="1">Extracellular solute-binding protein</fullName>
    </submittedName>
</protein>
<name>A0A5C4SWR8_9BACL</name>
<sequence>MKRWYKVGILVSICFVTACGGKGGESGASPTPEPKKDPFTMTIYAAGVKPEEFDSRFRETLERKFPHIKFEYKTNTAGNALKDLVATNSIPDLIRTDIPGLLSGYLDYQIGEDLNPYVKAHSYDLKRFNKVFIDEILEAAQSDALYGLPVPPYFPQVLYYNKGLFDRFGVAYPTDGMTWDDVYELAKRMTRVDGSQVYRGFSSATGTVLRDNTLSMSVLDPAKDGLADQTKWKTLFDNLLRLYQIPNNKIESTSALESAIFGKGFSAMNAASHNIYSVIPPEVDWDIVSAPVHAGGPKLMGQRGPAYWSIANTSKHKEEAFEVIMAMLADEVQLQDSRSGIPTVLNNKSIQNELGKGHPVYGTKNMKAVSFYEPSMYPTKRQKGLTPVADGTQTNLLNDAFRSTAEGKVDVNTALRQLDEKLKQELEKERAK</sequence>
<accession>A0A5C4SWR8</accession>
<comment type="caution">
    <text evidence="1">The sequence shown here is derived from an EMBL/GenBank/DDBJ whole genome shotgun (WGS) entry which is preliminary data.</text>
</comment>
<dbReference type="OrthoDB" id="9795467at2"/>
<evidence type="ECO:0000313" key="2">
    <source>
        <dbReference type="Proteomes" id="UP000307943"/>
    </source>
</evidence>
<dbReference type="SUPFAM" id="SSF53850">
    <property type="entry name" value="Periplasmic binding protein-like II"/>
    <property type="match status" value="1"/>
</dbReference>
<reference evidence="1 2" key="1">
    <citation type="submission" date="2019-05" db="EMBL/GenBank/DDBJ databases">
        <title>We sequenced the genome of Paenibacillus hemerocallicola KCTC 33185 for further insight into its adaptation and study the phylogeny of Paenibacillus.</title>
        <authorList>
            <person name="Narsing Rao M.P."/>
        </authorList>
    </citation>
    <scope>NUCLEOTIDE SEQUENCE [LARGE SCALE GENOMIC DNA]</scope>
    <source>
        <strain evidence="1 2">KCTC 33185</strain>
    </source>
</reference>
<evidence type="ECO:0000313" key="1">
    <source>
        <dbReference type="EMBL" id="TNJ59882.1"/>
    </source>
</evidence>
<proteinExistence type="predicted"/>
<dbReference type="AlphaFoldDB" id="A0A5C4SWR8"/>
<gene>
    <name evidence="1" type="ORF">FE784_36750</name>
</gene>
<dbReference type="PROSITE" id="PS51257">
    <property type="entry name" value="PROKAR_LIPOPROTEIN"/>
    <property type="match status" value="1"/>
</dbReference>
<dbReference type="Proteomes" id="UP000307943">
    <property type="component" value="Unassembled WGS sequence"/>
</dbReference>
<dbReference type="Gene3D" id="3.40.190.10">
    <property type="entry name" value="Periplasmic binding protein-like II"/>
    <property type="match status" value="1"/>
</dbReference>
<dbReference type="PANTHER" id="PTHR43649:SF12">
    <property type="entry name" value="DIACETYLCHITOBIOSE BINDING PROTEIN DASA"/>
    <property type="match status" value="1"/>
</dbReference>
<dbReference type="InterPro" id="IPR006059">
    <property type="entry name" value="SBP"/>
</dbReference>
<keyword evidence="2" id="KW-1185">Reference proteome</keyword>
<dbReference type="PANTHER" id="PTHR43649">
    <property type="entry name" value="ARABINOSE-BINDING PROTEIN-RELATED"/>
    <property type="match status" value="1"/>
</dbReference>
<dbReference type="RefSeq" id="WP_139607220.1">
    <property type="nucleotide sequence ID" value="NZ_VDCQ01000089.1"/>
</dbReference>